<sequence length="99" mass="10949">MRYTVSHDRYPMCGDPIALKKDSYMQFDGSIEKGSAQMLHCQLGNSSAFKPVALFHIDCSKTGPVGEFDADNSTFQPMFPPLTDFLSEPELLGKKKKAG</sequence>
<dbReference type="EMBL" id="HBHP01000267">
    <property type="protein sequence ID" value="CAD9744143.1"/>
    <property type="molecule type" value="Transcribed_RNA"/>
</dbReference>
<evidence type="ECO:0000313" key="1">
    <source>
        <dbReference type="EMBL" id="CAD9744143.1"/>
    </source>
</evidence>
<evidence type="ECO:0000313" key="2">
    <source>
        <dbReference type="EMBL" id="CAD9744145.1"/>
    </source>
</evidence>
<reference evidence="2" key="1">
    <citation type="submission" date="2021-01" db="EMBL/GenBank/DDBJ databases">
        <authorList>
            <person name="Corre E."/>
            <person name="Pelletier E."/>
            <person name="Niang G."/>
            <person name="Scheremetjew M."/>
            <person name="Finn R."/>
            <person name="Kale V."/>
            <person name="Holt S."/>
            <person name="Cochrane G."/>
            <person name="Meng A."/>
            <person name="Brown T."/>
            <person name="Cohen L."/>
        </authorList>
    </citation>
    <scope>NUCLEOTIDE SEQUENCE</scope>
    <source>
        <strain evidence="2">CCMP622</strain>
    </source>
</reference>
<accession>A0A7S2TEH9</accession>
<dbReference type="EMBL" id="HBHP01000268">
    <property type="protein sequence ID" value="CAD9744145.1"/>
    <property type="molecule type" value="Transcribed_RNA"/>
</dbReference>
<protein>
    <submittedName>
        <fullName evidence="2">Uncharacterized protein</fullName>
    </submittedName>
</protein>
<name>A0A7S2TEH9_9EUKA</name>
<gene>
    <name evidence="1" type="ORF">LSP00402_LOCUS196</name>
    <name evidence="2" type="ORF">LSP00402_LOCUS197</name>
</gene>
<organism evidence="2">
    <name type="scientific">Lotharella oceanica</name>
    <dbReference type="NCBI Taxonomy" id="641309"/>
    <lineage>
        <taxon>Eukaryota</taxon>
        <taxon>Sar</taxon>
        <taxon>Rhizaria</taxon>
        <taxon>Cercozoa</taxon>
        <taxon>Chlorarachniophyceae</taxon>
        <taxon>Lotharella</taxon>
    </lineage>
</organism>
<proteinExistence type="predicted"/>
<dbReference type="AlphaFoldDB" id="A0A7S2TEH9"/>